<accession>A0A1V4AYR5</accession>
<evidence type="ECO:0000256" key="1">
    <source>
        <dbReference type="ARBA" id="ARBA00006479"/>
    </source>
</evidence>
<dbReference type="InterPro" id="IPR043129">
    <property type="entry name" value="ATPase_NBD"/>
</dbReference>
<dbReference type="RefSeq" id="WP_078219304.1">
    <property type="nucleotide sequence ID" value="NZ_MUXZ01000045.1"/>
</dbReference>
<dbReference type="Gene3D" id="1.10.10.10">
    <property type="entry name" value="Winged helix-like DNA-binding domain superfamily/Winged helix DNA-binding domain"/>
    <property type="match status" value="1"/>
</dbReference>
<dbReference type="PANTHER" id="PTHR18964">
    <property type="entry name" value="ROK (REPRESSOR, ORF, KINASE) FAMILY"/>
    <property type="match status" value="1"/>
</dbReference>
<protein>
    <submittedName>
        <fullName evidence="2">NagC-like transcriptional regulator</fullName>
    </submittedName>
</protein>
<keyword evidence="3" id="KW-1185">Reference proteome</keyword>
<evidence type="ECO:0000313" key="2">
    <source>
        <dbReference type="EMBL" id="STO60760.1"/>
    </source>
</evidence>
<dbReference type="SUPFAM" id="SSF53067">
    <property type="entry name" value="Actin-like ATPase domain"/>
    <property type="match status" value="1"/>
</dbReference>
<dbReference type="GO" id="GO:0003677">
    <property type="term" value="F:DNA binding"/>
    <property type="evidence" value="ECO:0007669"/>
    <property type="project" value="TreeGrafter"/>
</dbReference>
<comment type="similarity">
    <text evidence="1">Belongs to the ROK (NagC/XylR) family.</text>
</comment>
<gene>
    <name evidence="2" type="primary">mlc</name>
    <name evidence="2" type="ORF">NCTC1659_02061</name>
</gene>
<dbReference type="Proteomes" id="UP000254329">
    <property type="component" value="Unassembled WGS sequence"/>
</dbReference>
<dbReference type="GO" id="GO:0006351">
    <property type="term" value="P:DNA-templated transcription"/>
    <property type="evidence" value="ECO:0007669"/>
    <property type="project" value="TreeGrafter"/>
</dbReference>
<organism evidence="2 3">
    <name type="scientific">Canicola haemoglobinophilus</name>
    <dbReference type="NCBI Taxonomy" id="733"/>
    <lineage>
        <taxon>Bacteria</taxon>
        <taxon>Pseudomonadati</taxon>
        <taxon>Pseudomonadota</taxon>
        <taxon>Gammaproteobacteria</taxon>
        <taxon>Pasteurellales</taxon>
        <taxon>Pasteurellaceae</taxon>
        <taxon>Canicola</taxon>
    </lineage>
</organism>
<dbReference type="STRING" id="733.B0186_10440"/>
<dbReference type="InterPro" id="IPR000600">
    <property type="entry name" value="ROK"/>
</dbReference>
<sequence length="405" mass="46666">MAKVRKEDKLPLRMKQLGKIYRLIEQFEEISRIDLSKLSQLAPATITSLTRELIEKKLVIERAVQNTEHRGRPAVGLCVSPFYWQSLCATLTHDHFDILLCELDGTTIAQEVYPLNIDDLSSLEQILPRYFEDFLAKVGSKLIRPITFSIAVAGKLDKHSGNLQRLGEFKLNVDLKSLFEPYFDMPIIVTEYFETWLLAESTLGSVIGYDNVIFLQIDDVINLSVLSKGVILHSDNKTCMNIDKLIVPRLHLMQDKINQHLPELERYQLHNQLTYKAFCQFIDLYYPENCSITKTEKINFLCDKAQSQDPLALEILANIADILAYILANLVDLFSPEKIMFTSRLLSTKHIFLNQINQRLAYYLHTSKVCEVMTSQYEWNSHEVIAAAIKQKIYDGSLLVHMEKY</sequence>
<dbReference type="PANTHER" id="PTHR18964:SF149">
    <property type="entry name" value="BIFUNCTIONAL UDP-N-ACETYLGLUCOSAMINE 2-EPIMERASE_N-ACETYLMANNOSAMINE KINASE"/>
    <property type="match status" value="1"/>
</dbReference>
<dbReference type="InterPro" id="IPR036390">
    <property type="entry name" value="WH_DNA-bd_sf"/>
</dbReference>
<dbReference type="Gene3D" id="3.30.420.40">
    <property type="match status" value="2"/>
</dbReference>
<dbReference type="EMBL" id="UGHF01000001">
    <property type="protein sequence ID" value="STO60760.1"/>
    <property type="molecule type" value="Genomic_DNA"/>
</dbReference>
<name>A0A1V4AYR5_9PAST</name>
<dbReference type="AlphaFoldDB" id="A0A1V4AYR5"/>
<evidence type="ECO:0000313" key="3">
    <source>
        <dbReference type="Proteomes" id="UP000254329"/>
    </source>
</evidence>
<reference evidence="2 3" key="1">
    <citation type="submission" date="2018-06" db="EMBL/GenBank/DDBJ databases">
        <authorList>
            <consortium name="Pathogen Informatics"/>
            <person name="Doyle S."/>
        </authorList>
    </citation>
    <scope>NUCLEOTIDE SEQUENCE [LARGE SCALE GENOMIC DNA]</scope>
    <source>
        <strain evidence="2 3">NCTC1659</strain>
    </source>
</reference>
<dbReference type="SUPFAM" id="SSF46785">
    <property type="entry name" value="Winged helix' DNA-binding domain"/>
    <property type="match status" value="1"/>
</dbReference>
<dbReference type="InterPro" id="IPR036388">
    <property type="entry name" value="WH-like_DNA-bd_sf"/>
</dbReference>
<proteinExistence type="inferred from homology"/>